<sequence>MTKFIYDQFAKDYLKELLTPLGEVETSRDVPGEVREIDVWFTPYPAEQRGDAQVLGLLGRFASTPSIFEPFRNAVNPNQIRSCISKLFDVHANLLRQSQRENNRVGETDLPWLWILSPTVSRAILNGFKAEADENNWLPGVYFLPEYLKTGIVVIHQLPRTPETLWLRLLGKGNVQKQAINEIGELSPNHPLRSNALLLLANLRATIQASQNIDREEQELIMELSPLLLKWREEALQEGLRTERRTMIENFLRAKFGVLDEELSGIIEPLLELPSEEFAVLLLQLSREELLARFRG</sequence>
<keyword evidence="2" id="KW-1185">Reference proteome</keyword>
<gene>
    <name evidence="1" type="ORF">ACE1CI_30410</name>
</gene>
<accession>A0ABV4XZS6</accession>
<name>A0ABV4XZS6_9CYAN</name>
<evidence type="ECO:0008006" key="3">
    <source>
        <dbReference type="Google" id="ProtNLM"/>
    </source>
</evidence>
<evidence type="ECO:0000313" key="2">
    <source>
        <dbReference type="Proteomes" id="UP001576784"/>
    </source>
</evidence>
<dbReference type="EMBL" id="JBHFNR010000244">
    <property type="protein sequence ID" value="MFB2897250.1"/>
    <property type="molecule type" value="Genomic_DNA"/>
</dbReference>
<proteinExistence type="predicted"/>
<dbReference type="Proteomes" id="UP001576784">
    <property type="component" value="Unassembled WGS sequence"/>
</dbReference>
<reference evidence="1 2" key="1">
    <citation type="submission" date="2024-09" db="EMBL/GenBank/DDBJ databases">
        <title>Floridaenema gen nov. (Aerosakkonemataceae, Aerosakkonematales ord. nov., Cyanobacteria) from benthic tropical and subtropical fresh waters, with the description of four new species.</title>
        <authorList>
            <person name="Moretto J.A."/>
            <person name="Berthold D.E."/>
            <person name="Lefler F.W."/>
            <person name="Huang I.-S."/>
            <person name="Laughinghouse H. IV."/>
        </authorList>
    </citation>
    <scope>NUCLEOTIDE SEQUENCE [LARGE SCALE GENOMIC DNA]</scope>
    <source>
        <strain evidence="1 2">BLCC-F50</strain>
    </source>
</reference>
<protein>
    <recommendedName>
        <fullName evidence="3">Flagellar assembly protein H</fullName>
    </recommendedName>
</protein>
<organism evidence="1 2">
    <name type="scientific">Floridaenema flaviceps BLCC-F50</name>
    <dbReference type="NCBI Taxonomy" id="3153642"/>
    <lineage>
        <taxon>Bacteria</taxon>
        <taxon>Bacillati</taxon>
        <taxon>Cyanobacteriota</taxon>
        <taxon>Cyanophyceae</taxon>
        <taxon>Oscillatoriophycideae</taxon>
        <taxon>Aerosakkonematales</taxon>
        <taxon>Aerosakkonemataceae</taxon>
        <taxon>Floridanema</taxon>
        <taxon>Floridanema flaviceps</taxon>
    </lineage>
</organism>
<evidence type="ECO:0000313" key="1">
    <source>
        <dbReference type="EMBL" id="MFB2897250.1"/>
    </source>
</evidence>
<dbReference type="RefSeq" id="WP_413266864.1">
    <property type="nucleotide sequence ID" value="NZ_JBHFNR010000244.1"/>
</dbReference>
<comment type="caution">
    <text evidence="1">The sequence shown here is derived from an EMBL/GenBank/DDBJ whole genome shotgun (WGS) entry which is preliminary data.</text>
</comment>